<protein>
    <submittedName>
        <fullName evidence="2">Uncharacterized protein</fullName>
    </submittedName>
</protein>
<name>A0A7V8V786_9BACT</name>
<evidence type="ECO:0000313" key="2">
    <source>
        <dbReference type="EMBL" id="MBA2116158.1"/>
    </source>
</evidence>
<feature type="transmembrane region" description="Helical" evidence="1">
    <location>
        <begin position="154"/>
        <end position="185"/>
    </location>
</feature>
<gene>
    <name evidence="2" type="ORF">HOV93_33470</name>
</gene>
<dbReference type="AlphaFoldDB" id="A0A7V8V786"/>
<comment type="caution">
    <text evidence="2">The sequence shown here is derived from an EMBL/GenBank/DDBJ whole genome shotgun (WGS) entry which is preliminary data.</text>
</comment>
<feature type="transmembrane region" description="Helical" evidence="1">
    <location>
        <begin position="115"/>
        <end position="142"/>
    </location>
</feature>
<keyword evidence="1" id="KW-1133">Transmembrane helix</keyword>
<evidence type="ECO:0000256" key="1">
    <source>
        <dbReference type="SAM" id="Phobius"/>
    </source>
</evidence>
<dbReference type="EMBL" id="JABRWO010000009">
    <property type="protein sequence ID" value="MBA2116158.1"/>
    <property type="molecule type" value="Genomic_DNA"/>
</dbReference>
<sequence>MMRESLARLKEKGKAMNENDLHDYWASQIDGSRNVASPMSMLGGQTYDNWQGRQPNTGLTLYGGDAGSLSGSGDSIFDASREFAEEWTEFVCELLEDWFNWVPGWVGLAFKFSSVFAMLVVAVHFEFTGLSLLGFAAAGWFVPKTIKWTAILTHYLTLCLLFLAFWAVVFMVMLAAALGGLWLAVELIR</sequence>
<accession>A0A7V8V786</accession>
<dbReference type="Proteomes" id="UP000551616">
    <property type="component" value="Unassembled WGS sequence"/>
</dbReference>
<keyword evidence="1" id="KW-0812">Transmembrane</keyword>
<organism evidence="2 3">
    <name type="scientific">Bremerella alba</name>
    <dbReference type="NCBI Taxonomy" id="980252"/>
    <lineage>
        <taxon>Bacteria</taxon>
        <taxon>Pseudomonadati</taxon>
        <taxon>Planctomycetota</taxon>
        <taxon>Planctomycetia</taxon>
        <taxon>Pirellulales</taxon>
        <taxon>Pirellulaceae</taxon>
        <taxon>Bremerella</taxon>
    </lineage>
</organism>
<evidence type="ECO:0000313" key="3">
    <source>
        <dbReference type="Proteomes" id="UP000551616"/>
    </source>
</evidence>
<keyword evidence="3" id="KW-1185">Reference proteome</keyword>
<reference evidence="2 3" key="1">
    <citation type="submission" date="2020-05" db="EMBL/GenBank/DDBJ databases">
        <title>Bremerella alba sp. nov., a novel planctomycete isolated from the surface of the macroalga Fucus spiralis.</title>
        <authorList>
            <person name="Godinho O."/>
            <person name="Botelho R."/>
            <person name="Albuquerque L."/>
            <person name="Wiegand S."/>
            <person name="Da Costa M.S."/>
            <person name="Lobo-Da-Cunha A."/>
            <person name="Jogler C."/>
            <person name="Lage O.M."/>
        </authorList>
    </citation>
    <scope>NUCLEOTIDE SEQUENCE [LARGE SCALE GENOMIC DNA]</scope>
    <source>
        <strain evidence="2 3">FF15</strain>
    </source>
</reference>
<keyword evidence="1" id="KW-0472">Membrane</keyword>
<proteinExistence type="predicted"/>